<comment type="caution">
    <text evidence="1">The sequence shown here is derived from an EMBL/GenBank/DDBJ whole genome shotgun (WGS) entry which is preliminary data.</text>
</comment>
<name>A0A0M8NXT1_9EURO</name>
<gene>
    <name evidence="1" type="ORF">ACN38_g9697</name>
</gene>
<dbReference type="AlphaFoldDB" id="A0A0M8NXT1"/>
<protein>
    <submittedName>
        <fullName evidence="1">Uncharacterized protein</fullName>
    </submittedName>
</protein>
<accession>A0A0M8NXT1</accession>
<evidence type="ECO:0000313" key="2">
    <source>
        <dbReference type="Proteomes" id="UP000037696"/>
    </source>
</evidence>
<evidence type="ECO:0000313" key="1">
    <source>
        <dbReference type="EMBL" id="KOS39447.1"/>
    </source>
</evidence>
<organism evidence="1 2">
    <name type="scientific">Penicillium nordicum</name>
    <dbReference type="NCBI Taxonomy" id="229535"/>
    <lineage>
        <taxon>Eukaryota</taxon>
        <taxon>Fungi</taxon>
        <taxon>Dikarya</taxon>
        <taxon>Ascomycota</taxon>
        <taxon>Pezizomycotina</taxon>
        <taxon>Eurotiomycetes</taxon>
        <taxon>Eurotiomycetidae</taxon>
        <taxon>Eurotiales</taxon>
        <taxon>Aspergillaceae</taxon>
        <taxon>Penicillium</taxon>
    </lineage>
</organism>
<sequence>MQATIFMRQMRLSTWRTLAHYFHCSIYSDYQLVTMNSYSRLLSIYNHVIDSANLGKLPSGPGTKESLDPLSTLECSKVDDFNLPGA</sequence>
<dbReference type="EMBL" id="LHQQ01000202">
    <property type="protein sequence ID" value="KOS39447.1"/>
    <property type="molecule type" value="Genomic_DNA"/>
</dbReference>
<proteinExistence type="predicted"/>
<reference evidence="1 2" key="1">
    <citation type="submission" date="2015-08" db="EMBL/GenBank/DDBJ databases">
        <title>Genome sequencing of Penicillium nordicum.</title>
        <authorList>
            <person name="Nguyen H.D."/>
            <person name="Seifert K.A."/>
        </authorList>
    </citation>
    <scope>NUCLEOTIDE SEQUENCE [LARGE SCALE GENOMIC DNA]</scope>
    <source>
        <strain evidence="1 2">DAOMC 185683</strain>
    </source>
</reference>
<keyword evidence="2" id="KW-1185">Reference proteome</keyword>
<dbReference type="Proteomes" id="UP000037696">
    <property type="component" value="Unassembled WGS sequence"/>
</dbReference>